<evidence type="ECO:0000259" key="2">
    <source>
        <dbReference type="Pfam" id="PF04471"/>
    </source>
</evidence>
<keyword evidence="1" id="KW-1133">Transmembrane helix</keyword>
<gene>
    <name evidence="3" type="ORF">GCM10010448_52450</name>
</gene>
<reference evidence="4" key="1">
    <citation type="journal article" date="2019" name="Int. J. Syst. Evol. Microbiol.">
        <title>The Global Catalogue of Microorganisms (GCM) 10K type strain sequencing project: providing services to taxonomists for standard genome sequencing and annotation.</title>
        <authorList>
            <consortium name="The Broad Institute Genomics Platform"/>
            <consortium name="The Broad Institute Genome Sequencing Center for Infectious Disease"/>
            <person name="Wu L."/>
            <person name="Ma J."/>
        </authorList>
    </citation>
    <scope>NUCLEOTIDE SEQUENCE [LARGE SCALE GENOMIC DNA]</scope>
    <source>
        <strain evidence="4">JCM 9091</strain>
    </source>
</reference>
<dbReference type="InterPro" id="IPR011856">
    <property type="entry name" value="tRNA_endonuc-like_dom_sf"/>
</dbReference>
<dbReference type="Proteomes" id="UP001501532">
    <property type="component" value="Unassembled WGS sequence"/>
</dbReference>
<protein>
    <submittedName>
        <fullName evidence="3">Restriction endonuclease</fullName>
    </submittedName>
</protein>
<dbReference type="InterPro" id="IPR011335">
    <property type="entry name" value="Restrct_endonuc-II-like"/>
</dbReference>
<keyword evidence="3" id="KW-0540">Nuclease</keyword>
<organism evidence="3 4">
    <name type="scientific">Streptomyces glomeratus</name>
    <dbReference type="NCBI Taxonomy" id="284452"/>
    <lineage>
        <taxon>Bacteria</taxon>
        <taxon>Bacillati</taxon>
        <taxon>Actinomycetota</taxon>
        <taxon>Actinomycetes</taxon>
        <taxon>Kitasatosporales</taxon>
        <taxon>Streptomycetaceae</taxon>
        <taxon>Streptomyces</taxon>
    </lineage>
</organism>
<comment type="caution">
    <text evidence="3">The sequence shown here is derived from an EMBL/GenBank/DDBJ whole genome shotgun (WGS) entry which is preliminary data.</text>
</comment>
<dbReference type="Gene3D" id="3.40.1350.10">
    <property type="match status" value="1"/>
</dbReference>
<evidence type="ECO:0000313" key="3">
    <source>
        <dbReference type="EMBL" id="GAA3062643.1"/>
    </source>
</evidence>
<dbReference type="PANTHER" id="PTHR30015">
    <property type="entry name" value="MRR RESTRICTION SYSTEM PROTEIN"/>
    <property type="match status" value="1"/>
</dbReference>
<evidence type="ECO:0000313" key="4">
    <source>
        <dbReference type="Proteomes" id="UP001501532"/>
    </source>
</evidence>
<dbReference type="InterPro" id="IPR052906">
    <property type="entry name" value="Type_IV_Methyl-Rstrct_Enzyme"/>
</dbReference>
<dbReference type="InterPro" id="IPR007560">
    <property type="entry name" value="Restrct_endonuc_IV_Mrr"/>
</dbReference>
<evidence type="ECO:0000256" key="1">
    <source>
        <dbReference type="SAM" id="Phobius"/>
    </source>
</evidence>
<keyword evidence="3" id="KW-0255">Endonuclease</keyword>
<keyword evidence="4" id="KW-1185">Reference proteome</keyword>
<feature type="transmembrane region" description="Helical" evidence="1">
    <location>
        <begin position="49"/>
        <end position="67"/>
    </location>
</feature>
<keyword evidence="1" id="KW-0812">Transmembrane</keyword>
<feature type="domain" description="Restriction endonuclease type IV Mrr" evidence="2">
    <location>
        <begin position="164"/>
        <end position="276"/>
    </location>
</feature>
<sequence length="295" mass="30677">MATPVRRTRPMNRRSFDLRSTALFFGLLGAVIALLGLAARTAIRVVEYRPAWAVVLGVLAVATAPALRGRRRNRISVARTVREATAALDEATRTAIDALDEPSLPGLEPAVSPTAVAAPLAPDDPAGADGPAADHRGAEATVILTPGMPDAVTAAPTAEVVDYDALGPDEFEQAIAALCERDGCAGVEVVGGAGDLGADVVATAPDGRRLVIQCKRYGDGNRVGSQDLQRFGGTCFAVHGADIAVVVTTSGFTAPAREYAEQCGIVCWDREDLEAWGERTGPEPWRAHTGGGETG</sequence>
<proteinExistence type="predicted"/>
<name>A0ABP6LZS9_9ACTN</name>
<dbReference type="SUPFAM" id="SSF52980">
    <property type="entry name" value="Restriction endonuclease-like"/>
    <property type="match status" value="1"/>
</dbReference>
<dbReference type="PANTHER" id="PTHR30015:SF6">
    <property type="entry name" value="SLL1429 PROTEIN"/>
    <property type="match status" value="1"/>
</dbReference>
<dbReference type="GO" id="GO:0004519">
    <property type="term" value="F:endonuclease activity"/>
    <property type="evidence" value="ECO:0007669"/>
    <property type="project" value="UniProtKB-KW"/>
</dbReference>
<keyword evidence="3" id="KW-0378">Hydrolase</keyword>
<keyword evidence="1" id="KW-0472">Membrane</keyword>
<feature type="transmembrane region" description="Helical" evidence="1">
    <location>
        <begin position="21"/>
        <end position="43"/>
    </location>
</feature>
<accession>A0ABP6LZS9</accession>
<dbReference type="EMBL" id="BAAAUF010000050">
    <property type="protein sequence ID" value="GAA3062643.1"/>
    <property type="molecule type" value="Genomic_DNA"/>
</dbReference>
<dbReference type="Pfam" id="PF04471">
    <property type="entry name" value="Mrr_cat"/>
    <property type="match status" value="1"/>
</dbReference>